<protein>
    <submittedName>
        <fullName evidence="3">Uncharacterized protein</fullName>
    </submittedName>
</protein>
<dbReference type="AlphaFoldDB" id="A0A7D9E1U3"/>
<feature type="region of interest" description="Disordered" evidence="1">
    <location>
        <begin position="417"/>
        <end position="437"/>
    </location>
</feature>
<dbReference type="PANTHER" id="PTHR35170:SF2">
    <property type="entry name" value="PROTEIN DD3-3"/>
    <property type="match status" value="1"/>
</dbReference>
<dbReference type="InterPro" id="IPR053320">
    <property type="entry name" value="Protein_DD3-3_O-glyco"/>
</dbReference>
<organism evidence="3 4">
    <name type="scientific">Paramuricea clavata</name>
    <name type="common">Red gorgonian</name>
    <name type="synonym">Violescent sea-whip</name>
    <dbReference type="NCBI Taxonomy" id="317549"/>
    <lineage>
        <taxon>Eukaryota</taxon>
        <taxon>Metazoa</taxon>
        <taxon>Cnidaria</taxon>
        <taxon>Anthozoa</taxon>
        <taxon>Octocorallia</taxon>
        <taxon>Malacalcyonacea</taxon>
        <taxon>Plexauridae</taxon>
        <taxon>Paramuricea</taxon>
    </lineage>
</organism>
<keyword evidence="4" id="KW-1185">Reference proteome</keyword>
<dbReference type="EMBL" id="CACRXK020003495">
    <property type="protein sequence ID" value="CAB3999020.1"/>
    <property type="molecule type" value="Genomic_DNA"/>
</dbReference>
<feature type="compositionally biased region" description="Polar residues" evidence="1">
    <location>
        <begin position="417"/>
        <end position="435"/>
    </location>
</feature>
<evidence type="ECO:0000256" key="2">
    <source>
        <dbReference type="SAM" id="SignalP"/>
    </source>
</evidence>
<proteinExistence type="predicted"/>
<comment type="caution">
    <text evidence="3">The sequence shown here is derived from an EMBL/GenBank/DDBJ whole genome shotgun (WGS) entry which is preliminary data.</text>
</comment>
<feature type="chain" id="PRO_5043602143" evidence="2">
    <location>
        <begin position="25"/>
        <end position="667"/>
    </location>
</feature>
<feature type="signal peptide" evidence="2">
    <location>
        <begin position="1"/>
        <end position="24"/>
    </location>
</feature>
<accession>A0A7D9E1U3</accession>
<reference evidence="3" key="1">
    <citation type="submission" date="2020-04" db="EMBL/GenBank/DDBJ databases">
        <authorList>
            <person name="Alioto T."/>
            <person name="Alioto T."/>
            <person name="Gomez Garrido J."/>
        </authorList>
    </citation>
    <scope>NUCLEOTIDE SEQUENCE</scope>
    <source>
        <strain evidence="3">A484AB</strain>
    </source>
</reference>
<evidence type="ECO:0000256" key="1">
    <source>
        <dbReference type="SAM" id="MobiDB-lite"/>
    </source>
</evidence>
<dbReference type="OrthoDB" id="6020041at2759"/>
<evidence type="ECO:0000313" key="4">
    <source>
        <dbReference type="Proteomes" id="UP001152795"/>
    </source>
</evidence>
<dbReference type="Proteomes" id="UP001152795">
    <property type="component" value="Unassembled WGS sequence"/>
</dbReference>
<keyword evidence="2" id="KW-0732">Signal</keyword>
<sequence length="667" mass="75747">MSNCLLSATTLLFVTGLLVSLSDADIFLHSPRGSNNRLNGAGVNRGNNNRMFDSQNNAKGGYNVGDLDQKSTSEETQFNMNYFQSGEGFASTSGLTGKSLLTIEWTNQHGCGDRDLNCNFVLQYRCQDDANNQKLNQHSMRNGRITNTPQYTKIAYTTRSSKNYYLNYDSASYYRGLHESWEWHDKCVKRSRNQGLFTADQKLKGQTSIYTRQNANGARSGYECPEERDYYPYWHPTDWIDIAVFAYNESMCKYYQKESFNVRNKGECLQYYPSKADGFRHDSIYNNEIDCKKNKGFWVSFSNYLEEYPKYQTEAKCKAGSSDQLPLKWDIPYRSEDIDNLKMTGDNVESLKRCLVALDTPECTKAPYTRSNHLGNARGVVPLRYTWTLPHFPSGRAQRCVLRLRYNISTGDYPPFSTFSDENDNPNAGVNSPIKNNPKVKVSTAQLPLQLAINTAQFGRTFQDRSHLFKLLPRPKKVNDNDVIYNLNVRGKRGNIVQAFPAVEYDFIPKRMNISSASLVHIQWTGSNTNPSGNAGQGTAGTDRHNMVEMANPSVNYPLTSEKSLTMFINAEIVWTSDEETKTKQDLILSMASSGYYNSMTLCKASPDKKALNDELNNGPASYRGMLLRFAPGEYYYMCTRNNNFSNRNQKGRLVVRNVPGSKLSKK</sequence>
<name>A0A7D9E1U3_PARCT</name>
<dbReference type="PANTHER" id="PTHR35170">
    <property type="entry name" value="PROTEIN DD3-3"/>
    <property type="match status" value="1"/>
</dbReference>
<evidence type="ECO:0000313" key="3">
    <source>
        <dbReference type="EMBL" id="CAB3999020.1"/>
    </source>
</evidence>
<gene>
    <name evidence="3" type="ORF">PACLA_8A061407</name>
</gene>